<dbReference type="Pfam" id="PF02685">
    <property type="entry name" value="Glucokinase"/>
    <property type="match status" value="1"/>
</dbReference>
<accession>A0ABR2GSD5</accession>
<dbReference type="Gene3D" id="3.30.420.40">
    <property type="match status" value="1"/>
</dbReference>
<dbReference type="InterPro" id="IPR043129">
    <property type="entry name" value="ATPase_NBD"/>
</dbReference>
<gene>
    <name evidence="3" type="ORF">M9Y10_039631</name>
</gene>
<sequence>MDLRQYRTKEILKNEEFKESVLGIHICKNGITFSLHSAHLDDSNEYIQTEDGEFSKEEILAKIRAFDSMISSLKPSITIVSTAISLPGPVENEAVVITNFWSSGDNRFSLSEFSEFRCCHTKQLCMINEIQALGYGIISTDEFYGLEDDFVPLWKPPAMDVMPVLYPLYFSSEAAVVLQISRGLGAAFIIPIDSTDSYNVISSEWGHSLLQICGPEETNYEEELELMNFIRQKKGAAVEWEDICSYRGLQKCYEFELLKRMKESSHQSSLSNPNLKHEKVDLSNLDPIDVIEKDSNDVIASKALENHFKFVMRFARTCAIGFKCKSIFITYTVFNDGFKCLKKNLGMCRDEFMHFTKSEWVSNVPVFIQNSNRNISAMGVLFHAFNEISKKENKKTNSINEIEKIEIESTH</sequence>
<evidence type="ECO:0000313" key="3">
    <source>
        <dbReference type="EMBL" id="KAK8836297.1"/>
    </source>
</evidence>
<dbReference type="SUPFAM" id="SSF53067">
    <property type="entry name" value="Actin-like ATPase domain"/>
    <property type="match status" value="1"/>
</dbReference>
<dbReference type="Gene3D" id="3.40.367.20">
    <property type="match status" value="1"/>
</dbReference>
<evidence type="ECO:0000256" key="1">
    <source>
        <dbReference type="ARBA" id="ARBA00022679"/>
    </source>
</evidence>
<keyword evidence="1" id="KW-0808">Transferase</keyword>
<proteinExistence type="predicted"/>
<comment type="caution">
    <text evidence="3">The sequence shown here is derived from an EMBL/GenBank/DDBJ whole genome shotgun (WGS) entry which is preliminary data.</text>
</comment>
<evidence type="ECO:0000313" key="4">
    <source>
        <dbReference type="Proteomes" id="UP001470230"/>
    </source>
</evidence>
<dbReference type="InterPro" id="IPR003836">
    <property type="entry name" value="Glucokinase"/>
</dbReference>
<keyword evidence="4" id="KW-1185">Reference proteome</keyword>
<reference evidence="3 4" key="1">
    <citation type="submission" date="2024-04" db="EMBL/GenBank/DDBJ databases">
        <title>Tritrichomonas musculus Genome.</title>
        <authorList>
            <person name="Alves-Ferreira E."/>
            <person name="Grigg M."/>
            <person name="Lorenzi H."/>
            <person name="Galac M."/>
        </authorList>
    </citation>
    <scope>NUCLEOTIDE SEQUENCE [LARGE SCALE GENOMIC DNA]</scope>
    <source>
        <strain evidence="3 4">EAF2021</strain>
    </source>
</reference>
<keyword evidence="2" id="KW-0418">Kinase</keyword>
<name>A0ABR2GSD5_9EUKA</name>
<dbReference type="PANTHER" id="PTHR47450">
    <property type="entry name" value="GLUCOKINASE"/>
    <property type="match status" value="1"/>
</dbReference>
<dbReference type="Proteomes" id="UP001470230">
    <property type="component" value="Unassembled WGS sequence"/>
</dbReference>
<dbReference type="EMBL" id="JAPFFF010000066">
    <property type="protein sequence ID" value="KAK8836297.1"/>
    <property type="molecule type" value="Genomic_DNA"/>
</dbReference>
<protein>
    <submittedName>
        <fullName evidence="3">Uncharacterized protein</fullName>
    </submittedName>
</protein>
<dbReference type="PANTHER" id="PTHR47450:SF1">
    <property type="entry name" value="GLUCOKINASE"/>
    <property type="match status" value="1"/>
</dbReference>
<evidence type="ECO:0000256" key="2">
    <source>
        <dbReference type="ARBA" id="ARBA00022777"/>
    </source>
</evidence>
<organism evidence="3 4">
    <name type="scientific">Tritrichomonas musculus</name>
    <dbReference type="NCBI Taxonomy" id="1915356"/>
    <lineage>
        <taxon>Eukaryota</taxon>
        <taxon>Metamonada</taxon>
        <taxon>Parabasalia</taxon>
        <taxon>Tritrichomonadida</taxon>
        <taxon>Tritrichomonadidae</taxon>
        <taxon>Tritrichomonas</taxon>
    </lineage>
</organism>